<dbReference type="InterPro" id="IPR004670">
    <property type="entry name" value="NhaA"/>
</dbReference>
<feature type="transmembrane region" description="Helical" evidence="6">
    <location>
        <begin position="231"/>
        <end position="260"/>
    </location>
</feature>
<feature type="transmembrane region" description="Helical" evidence="6">
    <location>
        <begin position="37"/>
        <end position="56"/>
    </location>
</feature>
<feature type="transmembrane region" description="Helical" evidence="6">
    <location>
        <begin position="86"/>
        <end position="103"/>
    </location>
</feature>
<feature type="transmembrane region" description="Helical" evidence="6">
    <location>
        <begin position="396"/>
        <end position="421"/>
    </location>
</feature>
<comment type="catalytic activity">
    <reaction evidence="6">
        <text>Na(+)(in) + 2 H(+)(out) = Na(+)(out) + 2 H(+)(in)</text>
        <dbReference type="Rhea" id="RHEA:29251"/>
        <dbReference type="ChEBI" id="CHEBI:15378"/>
        <dbReference type="ChEBI" id="CHEBI:29101"/>
    </reaction>
</comment>
<feature type="transmembrane region" description="Helical" evidence="6">
    <location>
        <begin position="433"/>
        <end position="454"/>
    </location>
</feature>
<evidence type="ECO:0000256" key="1">
    <source>
        <dbReference type="ARBA" id="ARBA00004429"/>
    </source>
</evidence>
<keyword evidence="2 6" id="KW-1003">Cell membrane</keyword>
<reference evidence="7" key="2">
    <citation type="journal article" date="2021" name="PeerJ">
        <title>Extensive microbial diversity within the chicken gut microbiome revealed by metagenomics and culture.</title>
        <authorList>
            <person name="Gilroy R."/>
            <person name="Ravi A."/>
            <person name="Getino M."/>
            <person name="Pursley I."/>
            <person name="Horton D.L."/>
            <person name="Alikhan N.F."/>
            <person name="Baker D."/>
            <person name="Gharbi K."/>
            <person name="Hall N."/>
            <person name="Watson M."/>
            <person name="Adriaenssens E.M."/>
            <person name="Foster-Nyarko E."/>
            <person name="Jarju S."/>
            <person name="Secka A."/>
            <person name="Antonio M."/>
            <person name="Oren A."/>
            <person name="Chaudhuri R.R."/>
            <person name="La Ragione R."/>
            <person name="Hildebrand F."/>
            <person name="Pallen M.J."/>
        </authorList>
    </citation>
    <scope>NUCLEOTIDE SEQUENCE</scope>
    <source>
        <strain evidence="7">D5-748</strain>
    </source>
</reference>
<dbReference type="Gene3D" id="1.20.1530.10">
    <property type="entry name" value="Na+/H+ antiporter like domain"/>
    <property type="match status" value="1"/>
</dbReference>
<organism evidence="7 8">
    <name type="scientific">Candidatus Cryptobacteroides merdavium</name>
    <dbReference type="NCBI Taxonomy" id="2840769"/>
    <lineage>
        <taxon>Bacteria</taxon>
        <taxon>Pseudomonadati</taxon>
        <taxon>Bacteroidota</taxon>
        <taxon>Bacteroidia</taxon>
        <taxon>Bacteroidales</taxon>
        <taxon>Candidatus Cryptobacteroides</taxon>
    </lineage>
</organism>
<feature type="transmembrane region" description="Helical" evidence="6">
    <location>
        <begin position="359"/>
        <end position="384"/>
    </location>
</feature>
<comment type="similarity">
    <text evidence="6">Belongs to the NhaA Na(+)/H(+) (TC 2.A.33) antiporter family.</text>
</comment>
<dbReference type="GO" id="GO:0006885">
    <property type="term" value="P:regulation of pH"/>
    <property type="evidence" value="ECO:0007669"/>
    <property type="project" value="UniProtKB-UniRule"/>
</dbReference>
<comment type="subcellular location">
    <subcellularLocation>
        <location evidence="1">Cell inner membrane</location>
        <topology evidence="1">Multi-pass membrane protein</topology>
    </subcellularLocation>
    <subcellularLocation>
        <location evidence="6">Cell membrane</location>
        <topology evidence="6">Multi-pass membrane protein</topology>
    </subcellularLocation>
</comment>
<dbReference type="HAMAP" id="MF_01844">
    <property type="entry name" value="NhaA"/>
    <property type="match status" value="1"/>
</dbReference>
<feature type="transmembrane region" description="Helical" evidence="6">
    <location>
        <begin position="178"/>
        <end position="199"/>
    </location>
</feature>
<feature type="transmembrane region" description="Helical" evidence="6">
    <location>
        <begin position="119"/>
        <end position="139"/>
    </location>
</feature>
<comment type="caution">
    <text evidence="7">The sequence shown here is derived from an EMBL/GenBank/DDBJ whole genome shotgun (WGS) entry which is preliminary data.</text>
</comment>
<keyword evidence="5 6" id="KW-0472">Membrane</keyword>
<keyword evidence="6" id="KW-0915">Sodium</keyword>
<evidence type="ECO:0000256" key="5">
    <source>
        <dbReference type="ARBA" id="ARBA00023136"/>
    </source>
</evidence>
<keyword evidence="6" id="KW-0050">Antiport</keyword>
<evidence type="ECO:0000256" key="4">
    <source>
        <dbReference type="ARBA" id="ARBA00022989"/>
    </source>
</evidence>
<evidence type="ECO:0000313" key="7">
    <source>
        <dbReference type="EMBL" id="MBO8445578.1"/>
    </source>
</evidence>
<evidence type="ECO:0000256" key="2">
    <source>
        <dbReference type="ARBA" id="ARBA00022475"/>
    </source>
</evidence>
<dbReference type="GO" id="GO:0005886">
    <property type="term" value="C:plasma membrane"/>
    <property type="evidence" value="ECO:0007669"/>
    <property type="project" value="UniProtKB-SubCell"/>
</dbReference>
<accession>A0A9D9HD63</accession>
<feature type="transmembrane region" description="Helical" evidence="6">
    <location>
        <begin position="329"/>
        <end position="347"/>
    </location>
</feature>
<comment type="function">
    <text evidence="6">Na(+)/H(+) antiporter that extrudes sodium in exchange for external protons.</text>
</comment>
<evidence type="ECO:0000256" key="6">
    <source>
        <dbReference type="HAMAP-Rule" id="MF_01844"/>
    </source>
</evidence>
<dbReference type="PANTHER" id="PTHR30341">
    <property type="entry name" value="SODIUM ION/PROTON ANTIPORTER NHAA-RELATED"/>
    <property type="match status" value="1"/>
</dbReference>
<sequence length="464" mass="50201">MPSMTDTNSGHGHRNPLSSRINIRLMNRLNAMFHKKATIGVLLLICTIISVTMASFPSTAWFDRMWDTEAGITIGGFSLEMSLRHWINDALMAIFFLTVGLEIKREMIAGQLSSVKKSALPIMAAIGGMAVPAIIYSIFNAGNPETAGGWGIPMATDIAFAIGITSLLGDRVPDGLKVFLTALAIVDDLGAIIVLALFYPSHALNFEWLIYAGLIMTLLLLFNRAKLASKWLYIIPGIFLWYCIYMSGIHATIAGVLLAMTIPSQGVTSKVKFQHKVSHFLEKFKKSSGENGLNMLSDTEQQQNVHGIWYETKQIDPLMHRFESKLHPFVNFLIIPIFALANAGVSLDFGEFAGNGIPAVSLGIFFGLLIGKPAGIFIMSFLGVKLKAAAMPEGITWSQVAAMGILGGIGFTMSIFINGLAFSSQELIDTGKISILLTSAIAAIAGLVALRLACRKTGDTEVSH</sequence>
<dbReference type="AlphaFoldDB" id="A0A9D9HD63"/>
<evidence type="ECO:0000313" key="8">
    <source>
        <dbReference type="Proteomes" id="UP000823619"/>
    </source>
</evidence>
<keyword evidence="4 6" id="KW-1133">Transmembrane helix</keyword>
<evidence type="ECO:0000256" key="3">
    <source>
        <dbReference type="ARBA" id="ARBA00022692"/>
    </source>
</evidence>
<gene>
    <name evidence="6 7" type="primary">nhaA</name>
    <name evidence="7" type="ORF">IAC23_07815</name>
</gene>
<feature type="transmembrane region" description="Helical" evidence="6">
    <location>
        <begin position="206"/>
        <end position="225"/>
    </location>
</feature>
<name>A0A9D9HD63_9BACT</name>
<keyword evidence="6" id="KW-0813">Transport</keyword>
<dbReference type="GO" id="GO:0015385">
    <property type="term" value="F:sodium:proton antiporter activity"/>
    <property type="evidence" value="ECO:0007669"/>
    <property type="project" value="UniProtKB-UniRule"/>
</dbReference>
<dbReference type="Proteomes" id="UP000823619">
    <property type="component" value="Unassembled WGS sequence"/>
</dbReference>
<keyword evidence="3 6" id="KW-0812">Transmembrane</keyword>
<dbReference type="PANTHER" id="PTHR30341:SF0">
    <property type="entry name" value="NA(+)_H(+) ANTIPORTER NHAA"/>
    <property type="match status" value="1"/>
</dbReference>
<keyword evidence="6" id="KW-0739">Sodium transport</keyword>
<dbReference type="InterPro" id="IPR023171">
    <property type="entry name" value="Na/H_antiporter_dom_sf"/>
</dbReference>
<dbReference type="Pfam" id="PF06965">
    <property type="entry name" value="Na_H_antiport_1"/>
    <property type="match status" value="1"/>
</dbReference>
<protein>
    <recommendedName>
        <fullName evidence="6">Na(+)/H(+) antiporter NhaA</fullName>
    </recommendedName>
    <alternativeName>
        <fullName evidence="6">Sodium/proton antiporter NhaA</fullName>
    </alternativeName>
</protein>
<reference evidence="7" key="1">
    <citation type="submission" date="2020-10" db="EMBL/GenBank/DDBJ databases">
        <authorList>
            <person name="Gilroy R."/>
        </authorList>
    </citation>
    <scope>NUCLEOTIDE SEQUENCE</scope>
    <source>
        <strain evidence="7">D5-748</strain>
    </source>
</reference>
<proteinExistence type="inferred from homology"/>
<dbReference type="NCBIfam" id="TIGR00773">
    <property type="entry name" value="NhaA"/>
    <property type="match status" value="1"/>
</dbReference>
<dbReference type="EMBL" id="JADIMO010000098">
    <property type="protein sequence ID" value="MBO8445578.1"/>
    <property type="molecule type" value="Genomic_DNA"/>
</dbReference>
<keyword evidence="6" id="KW-0406">Ion transport</keyword>